<feature type="transmembrane region" description="Helical" evidence="1">
    <location>
        <begin position="15"/>
        <end position="33"/>
    </location>
</feature>
<evidence type="ECO:0000313" key="2">
    <source>
        <dbReference type="EMBL" id="GAQ78507.1"/>
    </source>
</evidence>
<protein>
    <recommendedName>
        <fullName evidence="4">DUF4281 domain-containing protein</fullName>
    </recommendedName>
</protein>
<organism evidence="2 3">
    <name type="scientific">Klebsormidium nitens</name>
    <name type="common">Green alga</name>
    <name type="synonym">Ulothrix nitens</name>
    <dbReference type="NCBI Taxonomy" id="105231"/>
    <lineage>
        <taxon>Eukaryota</taxon>
        <taxon>Viridiplantae</taxon>
        <taxon>Streptophyta</taxon>
        <taxon>Klebsormidiophyceae</taxon>
        <taxon>Klebsormidiales</taxon>
        <taxon>Klebsormidiaceae</taxon>
        <taxon>Klebsormidium</taxon>
    </lineage>
</organism>
<keyword evidence="3" id="KW-1185">Reference proteome</keyword>
<feature type="transmembrane region" description="Helical" evidence="1">
    <location>
        <begin position="40"/>
        <end position="58"/>
    </location>
</feature>
<dbReference type="Proteomes" id="UP000054558">
    <property type="component" value="Unassembled WGS sequence"/>
</dbReference>
<dbReference type="AlphaFoldDB" id="A0A1Y1HPJ7"/>
<dbReference type="EMBL" id="DF236963">
    <property type="protein sequence ID" value="GAQ78507.1"/>
    <property type="molecule type" value="Genomic_DNA"/>
</dbReference>
<feature type="transmembrane region" description="Helical" evidence="1">
    <location>
        <begin position="121"/>
        <end position="143"/>
    </location>
</feature>
<proteinExistence type="predicted"/>
<keyword evidence="1" id="KW-0472">Membrane</keyword>
<keyword evidence="1" id="KW-0812">Transmembrane</keyword>
<dbReference type="Pfam" id="PF14108">
    <property type="entry name" value="ABA4-like"/>
    <property type="match status" value="1"/>
</dbReference>
<dbReference type="InterPro" id="IPR025461">
    <property type="entry name" value="ABA4-like"/>
</dbReference>
<accession>A0A1Y1HPJ7</accession>
<reference evidence="2 3" key="1">
    <citation type="journal article" date="2014" name="Nat. Commun.">
        <title>Klebsormidium flaccidum genome reveals primary factors for plant terrestrial adaptation.</title>
        <authorList>
            <person name="Hori K."/>
            <person name="Maruyama F."/>
            <person name="Fujisawa T."/>
            <person name="Togashi T."/>
            <person name="Yamamoto N."/>
            <person name="Seo M."/>
            <person name="Sato S."/>
            <person name="Yamada T."/>
            <person name="Mori H."/>
            <person name="Tajima N."/>
            <person name="Moriyama T."/>
            <person name="Ikeuchi M."/>
            <person name="Watanabe M."/>
            <person name="Wada H."/>
            <person name="Kobayashi K."/>
            <person name="Saito M."/>
            <person name="Masuda T."/>
            <person name="Sasaki-Sekimoto Y."/>
            <person name="Mashiguchi K."/>
            <person name="Awai K."/>
            <person name="Shimojima M."/>
            <person name="Masuda S."/>
            <person name="Iwai M."/>
            <person name="Nobusawa T."/>
            <person name="Narise T."/>
            <person name="Kondo S."/>
            <person name="Saito H."/>
            <person name="Sato R."/>
            <person name="Murakawa M."/>
            <person name="Ihara Y."/>
            <person name="Oshima-Yamada Y."/>
            <person name="Ohtaka K."/>
            <person name="Satoh M."/>
            <person name="Sonobe K."/>
            <person name="Ishii M."/>
            <person name="Ohtani R."/>
            <person name="Kanamori-Sato M."/>
            <person name="Honoki R."/>
            <person name="Miyazaki D."/>
            <person name="Mochizuki H."/>
            <person name="Umetsu J."/>
            <person name="Higashi K."/>
            <person name="Shibata D."/>
            <person name="Kamiya Y."/>
            <person name="Sato N."/>
            <person name="Nakamura Y."/>
            <person name="Tabata S."/>
            <person name="Ida S."/>
            <person name="Kurokawa K."/>
            <person name="Ohta H."/>
        </authorList>
    </citation>
    <scope>NUCLEOTIDE SEQUENCE [LARGE SCALE GENOMIC DNA]</scope>
    <source>
        <strain evidence="2 3">NIES-2285</strain>
    </source>
</reference>
<keyword evidence="1" id="KW-1133">Transmembrane helix</keyword>
<gene>
    <name evidence="2" type="ORF">KFL_000140260</name>
</gene>
<dbReference type="OMA" id="INAITYT"/>
<dbReference type="OrthoDB" id="5523505at2759"/>
<evidence type="ECO:0000313" key="3">
    <source>
        <dbReference type="Proteomes" id="UP000054558"/>
    </source>
</evidence>
<evidence type="ECO:0000256" key="1">
    <source>
        <dbReference type="SAM" id="Phobius"/>
    </source>
</evidence>
<sequence>MAFKVPPLPLPLDKIIELQNLNLIGFALLILLPRFSITRLVIFLMTVFWAAAYAWNIAHTMTTSPDSIKFDQMQTLDGLTGLFSNNKPGIFAAWTHMLPLDLWTARWIIEDAPVSGVPHLLAIPAVVGTCLFGPAGLLLYFIIRTPFLLFASGSKPKTE</sequence>
<name>A0A1Y1HPJ7_KLENI</name>
<evidence type="ECO:0008006" key="4">
    <source>
        <dbReference type="Google" id="ProtNLM"/>
    </source>
</evidence>